<accession>A0A085UNU9</accession>
<comment type="caution">
    <text evidence="1">The sequence shown here is derived from an EMBL/GenBank/DDBJ whole genome shotgun (WGS) entry which is preliminary data.</text>
</comment>
<dbReference type="AlphaFoldDB" id="A0A085UNU9"/>
<evidence type="ECO:0000313" key="1">
    <source>
        <dbReference type="EMBL" id="KFE44862.1"/>
    </source>
</evidence>
<sequence>MDADSKWKAYDLAQARLELLIGHYSEIIRDEEQNAQPDLSKIEHWERQQDAVTDQRDALRIDDEEKNLLTAQAALPLPGFSSNLPV</sequence>
<dbReference type="Proteomes" id="UP000028643">
    <property type="component" value="Unassembled WGS sequence"/>
</dbReference>
<proteinExistence type="predicted"/>
<dbReference type="EMBL" id="JPQT01000155">
    <property type="protein sequence ID" value="KFE44862.1"/>
    <property type="molecule type" value="Genomic_DNA"/>
</dbReference>
<name>A0A085UNU9_PSESX</name>
<reference evidence="1 2" key="1">
    <citation type="submission" date="2014-07" db="EMBL/GenBank/DDBJ databases">
        <title>Draft Genome Sequences of Environmental Pseudomonas syringae strains.</title>
        <authorList>
            <person name="Baltrus D.A."/>
            <person name="Berge O."/>
            <person name="Morris C."/>
        </authorList>
    </citation>
    <scope>NUCLEOTIDE SEQUENCE [LARGE SCALE GENOMIC DNA]</scope>
    <source>
        <strain evidence="1 2">CEB003</strain>
    </source>
</reference>
<dbReference type="PATRIC" id="fig|317.174.peg.5833"/>
<dbReference type="RefSeq" id="WP_047579356.1">
    <property type="nucleotide sequence ID" value="NZ_JPQT01000155.1"/>
</dbReference>
<gene>
    <name evidence="1" type="ORF">IV02_28555</name>
</gene>
<evidence type="ECO:0000313" key="2">
    <source>
        <dbReference type="Proteomes" id="UP000028643"/>
    </source>
</evidence>
<protein>
    <submittedName>
        <fullName evidence="1">Uncharacterized protein</fullName>
    </submittedName>
</protein>
<organism evidence="1 2">
    <name type="scientific">Pseudomonas syringae</name>
    <dbReference type="NCBI Taxonomy" id="317"/>
    <lineage>
        <taxon>Bacteria</taxon>
        <taxon>Pseudomonadati</taxon>
        <taxon>Pseudomonadota</taxon>
        <taxon>Gammaproteobacteria</taxon>
        <taxon>Pseudomonadales</taxon>
        <taxon>Pseudomonadaceae</taxon>
        <taxon>Pseudomonas</taxon>
    </lineage>
</organism>